<protein>
    <submittedName>
        <fullName evidence="6">Peptidase M14</fullName>
    </submittedName>
</protein>
<evidence type="ECO:0000256" key="1">
    <source>
        <dbReference type="ARBA" id="ARBA00001947"/>
    </source>
</evidence>
<evidence type="ECO:0000256" key="2">
    <source>
        <dbReference type="ARBA" id="ARBA00022723"/>
    </source>
</evidence>
<comment type="cofactor">
    <cofactor evidence="1">
        <name>Zn(2+)</name>
        <dbReference type="ChEBI" id="CHEBI:29105"/>
    </cofactor>
</comment>
<dbReference type="AlphaFoldDB" id="A0A2W4RJP9"/>
<dbReference type="Proteomes" id="UP000249396">
    <property type="component" value="Unassembled WGS sequence"/>
</dbReference>
<dbReference type="GO" id="GO:0046872">
    <property type="term" value="F:metal ion binding"/>
    <property type="evidence" value="ECO:0007669"/>
    <property type="project" value="UniProtKB-KW"/>
</dbReference>
<dbReference type="Pfam" id="PF24827">
    <property type="entry name" value="AstE_AspA_cat"/>
    <property type="match status" value="1"/>
</dbReference>
<comment type="caution">
    <text evidence="6">The sequence shown here is derived from an EMBL/GenBank/DDBJ whole genome shotgun (WGS) entry which is preliminary data.</text>
</comment>
<accession>A0A2W4RJP9</accession>
<gene>
    <name evidence="6" type="ORF">DM484_04785</name>
</gene>
<evidence type="ECO:0000313" key="6">
    <source>
        <dbReference type="EMBL" id="PZN83273.1"/>
    </source>
</evidence>
<dbReference type="GO" id="GO:0016788">
    <property type="term" value="F:hydrolase activity, acting on ester bonds"/>
    <property type="evidence" value="ECO:0007669"/>
    <property type="project" value="InterPro"/>
</dbReference>
<name>A0A2W4RJP9_9GAMM</name>
<keyword evidence="2" id="KW-0479">Metal-binding</keyword>
<dbReference type="CDD" id="cd06256">
    <property type="entry name" value="M14_ASTE_ASPA-like"/>
    <property type="match status" value="1"/>
</dbReference>
<reference evidence="6 7" key="1">
    <citation type="journal article" date="2018" name="Aquat. Microb. Ecol.">
        <title>Gammaproteobacterial methanotrophs dominate.</title>
        <authorList>
            <person name="Rissanen A.J."/>
            <person name="Saarenheimo J."/>
            <person name="Tiirola M."/>
            <person name="Peura S."/>
            <person name="Aalto S.L."/>
            <person name="Karvinen A."/>
            <person name="Nykanen H."/>
        </authorList>
    </citation>
    <scope>NUCLEOTIDE SEQUENCE [LARGE SCALE GENOMIC DNA]</scope>
    <source>
        <strain evidence="6">AMbin10</strain>
    </source>
</reference>
<sequence>MKLGDAIIRLEQVPEDLLEISATDLHKVFPQPTLIHLAGKQPEPLFVSVLLHGNETTGLAAIQVLLKRYAVKPWPRAISLFFGNVLAAREGLRRLEGQPDFNRIWPGAELDGCPETIWAEEVYDEMAGRGVFASLDVHNNTGRNPHYACVERLDGQSLNLAALFDHLVIYSPYPKGTQTGAFKQVCPSVTLECGQAGDSFGVEHAVEFIENCLTLTDISCQPPPANDIDLFHALAQVTVQEAVHFSYSDPGADLLLREQLDELNFTELAPGTLLGQVHARYPAKTLPLFARTDDGQDVADQFFRLEGNRLVFAQTIMPCMLSMDERIIRQDCLCYLMERMG</sequence>
<dbReference type="SUPFAM" id="SSF53187">
    <property type="entry name" value="Zn-dependent exopeptidases"/>
    <property type="match status" value="1"/>
</dbReference>
<keyword evidence="4" id="KW-0862">Zinc</keyword>
<dbReference type="InterPro" id="IPR055438">
    <property type="entry name" value="AstE_AspA_cat"/>
</dbReference>
<evidence type="ECO:0000259" key="5">
    <source>
        <dbReference type="Pfam" id="PF24827"/>
    </source>
</evidence>
<dbReference type="EMBL" id="QJPH01000189">
    <property type="protein sequence ID" value="PZN83273.1"/>
    <property type="molecule type" value="Genomic_DNA"/>
</dbReference>
<evidence type="ECO:0000256" key="3">
    <source>
        <dbReference type="ARBA" id="ARBA00022801"/>
    </source>
</evidence>
<proteinExistence type="predicted"/>
<evidence type="ECO:0000256" key="4">
    <source>
        <dbReference type="ARBA" id="ARBA00022833"/>
    </source>
</evidence>
<keyword evidence="3" id="KW-0378">Hydrolase</keyword>
<evidence type="ECO:0000313" key="7">
    <source>
        <dbReference type="Proteomes" id="UP000249396"/>
    </source>
</evidence>
<dbReference type="Gene3D" id="3.40.630.10">
    <property type="entry name" value="Zn peptidases"/>
    <property type="match status" value="1"/>
</dbReference>
<organism evidence="6 7">
    <name type="scientific">Candidatus Methylumidiphilus alinenensis</name>
    <dbReference type="NCBI Taxonomy" id="2202197"/>
    <lineage>
        <taxon>Bacteria</taxon>
        <taxon>Pseudomonadati</taxon>
        <taxon>Pseudomonadota</taxon>
        <taxon>Gammaproteobacteria</taxon>
        <taxon>Methylococcales</taxon>
        <taxon>Candidatus Methylumidiphilus</taxon>
    </lineage>
</organism>
<feature type="domain" description="Succinylglutamate desuccinylase/Aspartoacylase catalytic" evidence="5">
    <location>
        <begin position="51"/>
        <end position="204"/>
    </location>
</feature>